<dbReference type="AlphaFoldDB" id="A0A402ALQ9"/>
<feature type="transmembrane region" description="Helical" evidence="1">
    <location>
        <begin position="12"/>
        <end position="31"/>
    </location>
</feature>
<accession>A0A402ALQ9</accession>
<keyword evidence="1" id="KW-0472">Membrane</keyword>
<name>A0A402ALQ9_9CHLR</name>
<evidence type="ECO:0000313" key="3">
    <source>
        <dbReference type="Proteomes" id="UP000287188"/>
    </source>
</evidence>
<reference evidence="3" key="1">
    <citation type="submission" date="2018-12" db="EMBL/GenBank/DDBJ databases">
        <title>Tengunoibacter tsumagoiensis gen. nov., sp. nov., Dictyobacter kobayashii sp. nov., D. alpinus sp. nov., and D. joshuensis sp. nov. and description of Dictyobacteraceae fam. nov. within the order Ktedonobacterales isolated from Tengu-no-mugimeshi.</title>
        <authorList>
            <person name="Wang C.M."/>
            <person name="Zheng Y."/>
            <person name="Sakai Y."/>
            <person name="Toyoda A."/>
            <person name="Minakuchi Y."/>
            <person name="Abe K."/>
            <person name="Yokota A."/>
            <person name="Yabe S."/>
        </authorList>
    </citation>
    <scope>NUCLEOTIDE SEQUENCE [LARGE SCALE GENOMIC DNA]</scope>
    <source>
        <strain evidence="3">Uno11</strain>
    </source>
</reference>
<organism evidence="2 3">
    <name type="scientific">Dictyobacter kobayashii</name>
    <dbReference type="NCBI Taxonomy" id="2014872"/>
    <lineage>
        <taxon>Bacteria</taxon>
        <taxon>Bacillati</taxon>
        <taxon>Chloroflexota</taxon>
        <taxon>Ktedonobacteria</taxon>
        <taxon>Ktedonobacterales</taxon>
        <taxon>Dictyobacteraceae</taxon>
        <taxon>Dictyobacter</taxon>
    </lineage>
</organism>
<protein>
    <submittedName>
        <fullName evidence="2">Uncharacterized protein</fullName>
    </submittedName>
</protein>
<gene>
    <name evidence="2" type="ORF">KDK_38430</name>
</gene>
<comment type="caution">
    <text evidence="2">The sequence shown here is derived from an EMBL/GenBank/DDBJ whole genome shotgun (WGS) entry which is preliminary data.</text>
</comment>
<keyword evidence="1" id="KW-1133">Transmembrane helix</keyword>
<dbReference type="EMBL" id="BIFS01000001">
    <property type="protein sequence ID" value="GCE20043.1"/>
    <property type="molecule type" value="Genomic_DNA"/>
</dbReference>
<evidence type="ECO:0000256" key="1">
    <source>
        <dbReference type="SAM" id="Phobius"/>
    </source>
</evidence>
<keyword evidence="1" id="KW-0812">Transmembrane</keyword>
<dbReference type="Proteomes" id="UP000287188">
    <property type="component" value="Unassembled WGS sequence"/>
</dbReference>
<evidence type="ECO:0000313" key="2">
    <source>
        <dbReference type="EMBL" id="GCE20043.1"/>
    </source>
</evidence>
<sequence length="63" mass="7102">MKFMPKNPTIGIIIGLFIAWAAVFCTIVYNLQFPTFSMLACILIELLGLAIVVYYSLQAMNNR</sequence>
<keyword evidence="3" id="KW-1185">Reference proteome</keyword>
<proteinExistence type="predicted"/>
<feature type="transmembrane region" description="Helical" evidence="1">
    <location>
        <begin position="37"/>
        <end position="57"/>
    </location>
</feature>